<accession>A0A928YSL0</accession>
<feature type="domain" description="Response regulatory" evidence="3">
    <location>
        <begin position="132"/>
        <end position="254"/>
    </location>
</feature>
<dbReference type="CDD" id="cd17569">
    <property type="entry name" value="REC_HupR-like"/>
    <property type="match status" value="1"/>
</dbReference>
<dbReference type="InterPro" id="IPR011006">
    <property type="entry name" value="CheY-like_superfamily"/>
</dbReference>
<sequence>MSQSQATLLFVDDEERILRSLDMAFRHRYRVLTANDGQAALSLLEREKVDVIISDQKMPRMTGVEFLREARQLRPDAIRILLTGYSELSGVVGSINEGEIFRYIQKPWHLQDFRDAIASAVSVGQQTADLPQAAAVSGRASMVVLHRSPALADFITEKRPQVQTWAAADFDQALALLDEHPEAMLLTDLHLPEGDIGDALSLLKQHRPELVMVILTRFSDTQELTRLINRVQVYRVLPIPLSRNMLLSSLDSAVRHQALLLHNPTLRKRHQVHNQGDLPMNGLLTRVKRYFSGKTAVME</sequence>
<dbReference type="Pfam" id="PF00072">
    <property type="entry name" value="Response_reg"/>
    <property type="match status" value="1"/>
</dbReference>
<proteinExistence type="predicted"/>
<dbReference type="Gene3D" id="3.40.50.2300">
    <property type="match status" value="2"/>
</dbReference>
<evidence type="ECO:0000259" key="3">
    <source>
        <dbReference type="PROSITE" id="PS50110"/>
    </source>
</evidence>
<dbReference type="InterPro" id="IPR050595">
    <property type="entry name" value="Bact_response_regulator"/>
</dbReference>
<protein>
    <submittedName>
        <fullName evidence="4">Response regulator</fullName>
    </submittedName>
</protein>
<evidence type="ECO:0000313" key="4">
    <source>
        <dbReference type="EMBL" id="MBE8716531.1"/>
    </source>
</evidence>
<dbReference type="GO" id="GO:0000160">
    <property type="term" value="P:phosphorelay signal transduction system"/>
    <property type="evidence" value="ECO:0007669"/>
    <property type="project" value="InterPro"/>
</dbReference>
<organism evidence="4 5">
    <name type="scientific">Cellvibrio polysaccharolyticus</name>
    <dbReference type="NCBI Taxonomy" id="2082724"/>
    <lineage>
        <taxon>Bacteria</taxon>
        <taxon>Pseudomonadati</taxon>
        <taxon>Pseudomonadota</taxon>
        <taxon>Gammaproteobacteria</taxon>
        <taxon>Cellvibrionales</taxon>
        <taxon>Cellvibrionaceae</taxon>
        <taxon>Cellvibrio</taxon>
    </lineage>
</organism>
<dbReference type="SMART" id="SM00448">
    <property type="entry name" value="REC"/>
    <property type="match status" value="2"/>
</dbReference>
<keyword evidence="1 2" id="KW-0597">Phosphoprotein</keyword>
<dbReference type="EMBL" id="PRDL01000001">
    <property type="protein sequence ID" value="MBE8716531.1"/>
    <property type="molecule type" value="Genomic_DNA"/>
</dbReference>
<name>A0A928YSL0_9GAMM</name>
<keyword evidence="5" id="KW-1185">Reference proteome</keyword>
<dbReference type="AlphaFoldDB" id="A0A928YSL0"/>
<feature type="modified residue" description="4-aspartylphosphate" evidence="2">
    <location>
        <position position="55"/>
    </location>
</feature>
<dbReference type="PROSITE" id="PS50110">
    <property type="entry name" value="RESPONSE_REGULATORY"/>
    <property type="match status" value="2"/>
</dbReference>
<comment type="caution">
    <text evidence="4">The sequence shown here is derived from an EMBL/GenBank/DDBJ whole genome shotgun (WGS) entry which is preliminary data.</text>
</comment>
<dbReference type="InterPro" id="IPR001789">
    <property type="entry name" value="Sig_transdc_resp-reg_receiver"/>
</dbReference>
<dbReference type="PANTHER" id="PTHR44591:SF19">
    <property type="entry name" value="TWO-COMPONENT RESPONSE REGULATOR-RELATED"/>
    <property type="match status" value="1"/>
</dbReference>
<dbReference type="RefSeq" id="WP_193907696.1">
    <property type="nucleotide sequence ID" value="NZ_PRDL01000001.1"/>
</dbReference>
<dbReference type="Proteomes" id="UP000652567">
    <property type="component" value="Unassembled WGS sequence"/>
</dbReference>
<evidence type="ECO:0000256" key="1">
    <source>
        <dbReference type="ARBA" id="ARBA00022553"/>
    </source>
</evidence>
<evidence type="ECO:0000256" key="2">
    <source>
        <dbReference type="PROSITE-ProRule" id="PRU00169"/>
    </source>
</evidence>
<feature type="modified residue" description="4-aspartylphosphate" evidence="2">
    <location>
        <position position="188"/>
    </location>
</feature>
<reference evidence="4" key="1">
    <citation type="submission" date="2018-07" db="EMBL/GenBank/DDBJ databases">
        <title>Genome assembly of strain Ka43.</title>
        <authorList>
            <person name="Kukolya J."/>
            <person name="Nagy I."/>
            <person name="Horvath B."/>
            <person name="Toth A."/>
        </authorList>
    </citation>
    <scope>NUCLEOTIDE SEQUENCE</scope>
    <source>
        <strain evidence="4">KB43</strain>
    </source>
</reference>
<dbReference type="PANTHER" id="PTHR44591">
    <property type="entry name" value="STRESS RESPONSE REGULATOR PROTEIN 1"/>
    <property type="match status" value="1"/>
</dbReference>
<gene>
    <name evidence="4" type="ORF">C4F51_04935</name>
</gene>
<feature type="domain" description="Response regulatory" evidence="3">
    <location>
        <begin position="7"/>
        <end position="121"/>
    </location>
</feature>
<evidence type="ECO:0000313" key="5">
    <source>
        <dbReference type="Proteomes" id="UP000652567"/>
    </source>
</evidence>
<dbReference type="SUPFAM" id="SSF52172">
    <property type="entry name" value="CheY-like"/>
    <property type="match status" value="2"/>
</dbReference>